<feature type="compositionally biased region" description="Low complexity" evidence="1">
    <location>
        <begin position="1"/>
        <end position="16"/>
    </location>
</feature>
<comment type="caution">
    <text evidence="2">The sequence shown here is derived from an EMBL/GenBank/DDBJ whole genome shotgun (WGS) entry which is preliminary data.</text>
</comment>
<accession>A0A2J8ABI6</accession>
<gene>
    <name evidence="2" type="ORF">TSOC_003504</name>
</gene>
<dbReference type="OrthoDB" id="10530678at2759"/>
<keyword evidence="3" id="KW-1185">Reference proteome</keyword>
<feature type="region of interest" description="Disordered" evidence="1">
    <location>
        <begin position="96"/>
        <end position="120"/>
    </location>
</feature>
<dbReference type="Proteomes" id="UP000236333">
    <property type="component" value="Unassembled WGS sequence"/>
</dbReference>
<feature type="region of interest" description="Disordered" evidence="1">
    <location>
        <begin position="1"/>
        <end position="21"/>
    </location>
</feature>
<evidence type="ECO:0000313" key="2">
    <source>
        <dbReference type="EMBL" id="PNH09833.1"/>
    </source>
</evidence>
<organism evidence="2 3">
    <name type="scientific">Tetrabaena socialis</name>
    <dbReference type="NCBI Taxonomy" id="47790"/>
    <lineage>
        <taxon>Eukaryota</taxon>
        <taxon>Viridiplantae</taxon>
        <taxon>Chlorophyta</taxon>
        <taxon>core chlorophytes</taxon>
        <taxon>Chlorophyceae</taxon>
        <taxon>CS clade</taxon>
        <taxon>Chlamydomonadales</taxon>
        <taxon>Tetrabaenaceae</taxon>
        <taxon>Tetrabaena</taxon>
    </lineage>
</organism>
<name>A0A2J8ABI6_9CHLO</name>
<reference evidence="2 3" key="1">
    <citation type="journal article" date="2017" name="Mol. Biol. Evol.">
        <title>The 4-celled Tetrabaena socialis nuclear genome reveals the essential components for genetic control of cell number at the origin of multicellularity in the volvocine lineage.</title>
        <authorList>
            <person name="Featherston J."/>
            <person name="Arakaki Y."/>
            <person name="Hanschen E.R."/>
            <person name="Ferris P.J."/>
            <person name="Michod R.E."/>
            <person name="Olson B.J.S.C."/>
            <person name="Nozaki H."/>
            <person name="Durand P.M."/>
        </authorList>
    </citation>
    <scope>NUCLEOTIDE SEQUENCE [LARGE SCALE GENOMIC DNA]</scope>
    <source>
        <strain evidence="2 3">NIES-571</strain>
    </source>
</reference>
<dbReference type="EMBL" id="PGGS01000076">
    <property type="protein sequence ID" value="PNH09833.1"/>
    <property type="molecule type" value="Genomic_DNA"/>
</dbReference>
<evidence type="ECO:0000256" key="1">
    <source>
        <dbReference type="SAM" id="MobiDB-lite"/>
    </source>
</evidence>
<sequence length="120" mass="13328">MEAQQQQGQVEAQQQRQKMDRPTLGAFLRHSCKFAFTEAEVETLFAEGFTTESSLRGVTRDDLAGLELRAAAVKMLISTFSTAALFNSLWTHDAEEEGSMPDSWRAASGAEKTSTREPRL</sequence>
<proteinExistence type="predicted"/>
<evidence type="ECO:0000313" key="3">
    <source>
        <dbReference type="Proteomes" id="UP000236333"/>
    </source>
</evidence>
<dbReference type="AlphaFoldDB" id="A0A2J8ABI6"/>
<protein>
    <submittedName>
        <fullName evidence="2">Uncharacterized protein</fullName>
    </submittedName>
</protein>